<keyword evidence="5 7" id="KW-1133">Transmembrane helix</keyword>
<dbReference type="PANTHER" id="PTHR43141">
    <property type="entry name" value="CYTOCHROME BD2 SUBUNIT II"/>
    <property type="match status" value="1"/>
</dbReference>
<feature type="transmembrane region" description="Helical" evidence="7">
    <location>
        <begin position="121"/>
        <end position="143"/>
    </location>
</feature>
<comment type="caution">
    <text evidence="8">The sequence shown here is derived from an EMBL/GenBank/DDBJ whole genome shotgun (WGS) entry which is preliminary data.</text>
</comment>
<evidence type="ECO:0000256" key="7">
    <source>
        <dbReference type="SAM" id="Phobius"/>
    </source>
</evidence>
<gene>
    <name evidence="8" type="ORF">FHX71_003422</name>
</gene>
<feature type="transmembrane region" description="Helical" evidence="7">
    <location>
        <begin position="6"/>
        <end position="32"/>
    </location>
</feature>
<evidence type="ECO:0000313" key="8">
    <source>
        <dbReference type="EMBL" id="MBA8809480.1"/>
    </source>
</evidence>
<feature type="transmembrane region" description="Helical" evidence="7">
    <location>
        <begin position="178"/>
        <end position="201"/>
    </location>
</feature>
<dbReference type="GO" id="GO:0009055">
    <property type="term" value="F:electron transfer activity"/>
    <property type="evidence" value="ECO:0007669"/>
    <property type="project" value="TreeGrafter"/>
</dbReference>
<protein>
    <submittedName>
        <fullName evidence="8">Cytochrome bd-type quinol oxidase subunit 2</fullName>
    </submittedName>
</protein>
<comment type="subcellular location">
    <subcellularLocation>
        <location evidence="1">Cell membrane</location>
        <topology evidence="1">Multi-pass membrane protein</topology>
    </subcellularLocation>
</comment>
<dbReference type="PANTHER" id="PTHR43141:SF4">
    <property type="entry name" value="CYTOCHROME BD2 SUBUNIT II"/>
    <property type="match status" value="1"/>
</dbReference>
<name>A0A7W3JAV5_9MICO</name>
<evidence type="ECO:0000256" key="6">
    <source>
        <dbReference type="ARBA" id="ARBA00023136"/>
    </source>
</evidence>
<keyword evidence="4 7" id="KW-0812">Transmembrane</keyword>
<dbReference type="Proteomes" id="UP000540568">
    <property type="component" value="Unassembled WGS sequence"/>
</dbReference>
<evidence type="ECO:0000256" key="4">
    <source>
        <dbReference type="ARBA" id="ARBA00022692"/>
    </source>
</evidence>
<dbReference type="AlphaFoldDB" id="A0A7W3JAV5"/>
<reference evidence="8 9" key="1">
    <citation type="submission" date="2020-07" db="EMBL/GenBank/DDBJ databases">
        <title>Sequencing the genomes of 1000 actinobacteria strains.</title>
        <authorList>
            <person name="Klenk H.-P."/>
        </authorList>
    </citation>
    <scope>NUCLEOTIDE SEQUENCE [LARGE SCALE GENOMIC DNA]</scope>
    <source>
        <strain evidence="8 9">DSM 44121</strain>
    </source>
</reference>
<proteinExistence type="inferred from homology"/>
<dbReference type="GO" id="GO:0016682">
    <property type="term" value="F:oxidoreductase activity, acting on diphenols and related substances as donors, oxygen as acceptor"/>
    <property type="evidence" value="ECO:0007669"/>
    <property type="project" value="TreeGrafter"/>
</dbReference>
<accession>A0A7W3JAV5</accession>
<feature type="transmembrane region" description="Helical" evidence="7">
    <location>
        <begin position="149"/>
        <end position="166"/>
    </location>
</feature>
<dbReference type="EMBL" id="JACGWV010000001">
    <property type="protein sequence ID" value="MBA8809480.1"/>
    <property type="molecule type" value="Genomic_DNA"/>
</dbReference>
<organism evidence="8 9">
    <name type="scientific">Promicromonospora sukumoe</name>
    <dbReference type="NCBI Taxonomy" id="88382"/>
    <lineage>
        <taxon>Bacteria</taxon>
        <taxon>Bacillati</taxon>
        <taxon>Actinomycetota</taxon>
        <taxon>Actinomycetes</taxon>
        <taxon>Micrococcales</taxon>
        <taxon>Promicromonosporaceae</taxon>
        <taxon>Promicromonospora</taxon>
    </lineage>
</organism>
<keyword evidence="3" id="KW-1003">Cell membrane</keyword>
<comment type="similarity">
    <text evidence="2">Belongs to the cytochrome ubiquinol oxidase subunit 2 family.</text>
</comment>
<dbReference type="GO" id="GO:0005886">
    <property type="term" value="C:plasma membrane"/>
    <property type="evidence" value="ECO:0007669"/>
    <property type="project" value="UniProtKB-SubCell"/>
</dbReference>
<sequence>MNATTWAVLLTVLLVGWVVLDGAVQGAGATLLQEQGPDGKERRRPPARRRMVLGAVGPLLLPGEVWLVAALGVLIGVFPHAEADLLAVGYPVAIVLVGSWALRDAGIWLRSRRPGNVWRDVWDVVLVVASIALAGSWGALLGIAWGSGLAALALGVAAVVVTRLHGDAVVAWRLRRTGLLPVLVTSVMVAAPVVGTAIAAWPRLVGGAVSEEALATLGVVALVVLPLVLAVQVAAWWLVSRPLGRRDTLFF</sequence>
<keyword evidence="9" id="KW-1185">Reference proteome</keyword>
<evidence type="ECO:0000256" key="1">
    <source>
        <dbReference type="ARBA" id="ARBA00004651"/>
    </source>
</evidence>
<dbReference type="GO" id="GO:0070069">
    <property type="term" value="C:cytochrome complex"/>
    <property type="evidence" value="ECO:0007669"/>
    <property type="project" value="TreeGrafter"/>
</dbReference>
<evidence type="ECO:0000256" key="5">
    <source>
        <dbReference type="ARBA" id="ARBA00022989"/>
    </source>
</evidence>
<feature type="transmembrane region" description="Helical" evidence="7">
    <location>
        <begin position="213"/>
        <end position="239"/>
    </location>
</feature>
<dbReference type="InterPro" id="IPR003317">
    <property type="entry name" value="Cyt-d_oxidase_su2"/>
</dbReference>
<evidence type="ECO:0000313" key="9">
    <source>
        <dbReference type="Proteomes" id="UP000540568"/>
    </source>
</evidence>
<dbReference type="Pfam" id="PF02322">
    <property type="entry name" value="Cyt_bd_oxida_II"/>
    <property type="match status" value="1"/>
</dbReference>
<evidence type="ECO:0000256" key="2">
    <source>
        <dbReference type="ARBA" id="ARBA00007543"/>
    </source>
</evidence>
<evidence type="ECO:0000256" key="3">
    <source>
        <dbReference type="ARBA" id="ARBA00022475"/>
    </source>
</evidence>
<feature type="transmembrane region" description="Helical" evidence="7">
    <location>
        <begin position="52"/>
        <end position="78"/>
    </location>
</feature>
<dbReference type="GO" id="GO:0019646">
    <property type="term" value="P:aerobic electron transport chain"/>
    <property type="evidence" value="ECO:0007669"/>
    <property type="project" value="TreeGrafter"/>
</dbReference>
<keyword evidence="6 7" id="KW-0472">Membrane</keyword>
<dbReference type="RefSeq" id="WP_182618338.1">
    <property type="nucleotide sequence ID" value="NZ_BAAATF010000011.1"/>
</dbReference>
<feature type="transmembrane region" description="Helical" evidence="7">
    <location>
        <begin position="90"/>
        <end position="109"/>
    </location>
</feature>